<organism evidence="2 3">
    <name type="scientific">Tritrichomonas musculus</name>
    <dbReference type="NCBI Taxonomy" id="1915356"/>
    <lineage>
        <taxon>Eukaryota</taxon>
        <taxon>Metamonada</taxon>
        <taxon>Parabasalia</taxon>
        <taxon>Tritrichomonadida</taxon>
        <taxon>Tritrichomonadidae</taxon>
        <taxon>Tritrichomonas</taxon>
    </lineage>
</organism>
<name>A0ABR2HNG5_9EUKA</name>
<evidence type="ECO:0000313" key="2">
    <source>
        <dbReference type="EMBL" id="KAK8850266.1"/>
    </source>
</evidence>
<keyword evidence="1" id="KW-0175">Coiled coil</keyword>
<dbReference type="EMBL" id="JAPFFF010000024">
    <property type="protein sequence ID" value="KAK8850266.1"/>
    <property type="molecule type" value="Genomic_DNA"/>
</dbReference>
<evidence type="ECO:0000313" key="3">
    <source>
        <dbReference type="Proteomes" id="UP001470230"/>
    </source>
</evidence>
<dbReference type="Gene3D" id="1.20.5.340">
    <property type="match status" value="1"/>
</dbReference>
<gene>
    <name evidence="2" type="ORF">M9Y10_018394</name>
</gene>
<protein>
    <recommendedName>
        <fullName evidence="4">Viral A-type inclusion protein</fullName>
    </recommendedName>
</protein>
<reference evidence="2 3" key="1">
    <citation type="submission" date="2024-04" db="EMBL/GenBank/DDBJ databases">
        <title>Tritrichomonas musculus Genome.</title>
        <authorList>
            <person name="Alves-Ferreira E."/>
            <person name="Grigg M."/>
            <person name="Lorenzi H."/>
            <person name="Galac M."/>
        </authorList>
    </citation>
    <scope>NUCLEOTIDE SEQUENCE [LARGE SCALE GENOMIC DNA]</scope>
    <source>
        <strain evidence="2 3">EAF2021</strain>
    </source>
</reference>
<feature type="coiled-coil region" evidence="1">
    <location>
        <begin position="427"/>
        <end position="454"/>
    </location>
</feature>
<dbReference type="SUPFAM" id="SSF90257">
    <property type="entry name" value="Myosin rod fragments"/>
    <property type="match status" value="1"/>
</dbReference>
<proteinExistence type="predicted"/>
<sequence length="523" mass="62061">MSNYIFINNNKEFLLPCTIRNVKKIPKDKENQLNLLLDHCRYEVQSKVRDEILVSFLKYWDNNELPQITVDNIWEYEQLSREFGLLTEHLKQEKYIPFYNLDILINLNEHNNFDKSIIEEKISQNLNHYLTNFFNDLKKVPINSLYNIFHHPKRENIDHDLAYRFVNEDNNENRHLLYILLDSLDSKEMKLVENRRNSVMNRSEHFNFAPRNSEKYILEVEEKLSKCEQNHLNDLEKIKSLKTDLQNANMKIEELDSEKEKLIDQLNKSDNNYKVATLKIEKLDSEKEKLIDQLNKSDNNYKEATLKIEKLDSENEKLIDQLNKSDNNYKVATLKIEKLDSEKEKLIDQLNKSDNNYKEATLKIENLNSEKEKLIDQLNKSDNNYKVATLKIEKLDSEKGNITMQLNTIKNDLNHSTNENCQLQNSLKKLNEAVQKHQTQNAKLKQRALQLLQDRRHPHRWGPKPFMLQTNQIAQALRDYAQKEYEENTRAPRGERHQLLLWAPELLEGLLSLANDIANPPFY</sequence>
<feature type="coiled-coil region" evidence="1">
    <location>
        <begin position="235"/>
        <end position="398"/>
    </location>
</feature>
<dbReference type="Proteomes" id="UP001470230">
    <property type="component" value="Unassembled WGS sequence"/>
</dbReference>
<evidence type="ECO:0008006" key="4">
    <source>
        <dbReference type="Google" id="ProtNLM"/>
    </source>
</evidence>
<evidence type="ECO:0000256" key="1">
    <source>
        <dbReference type="SAM" id="Coils"/>
    </source>
</evidence>
<keyword evidence="3" id="KW-1185">Reference proteome</keyword>
<accession>A0ABR2HNG5</accession>
<comment type="caution">
    <text evidence="2">The sequence shown here is derived from an EMBL/GenBank/DDBJ whole genome shotgun (WGS) entry which is preliminary data.</text>
</comment>